<reference evidence="2 3" key="1">
    <citation type="journal article" date="2017" name="Genome Announc.">
        <title>Genome sequence of the saprophytic ascomycete Epicoccum nigrum ICMP 19927 strain isolated from New Zealand.</title>
        <authorList>
            <person name="Fokin M."/>
            <person name="Fleetwood D."/>
            <person name="Weir B.S."/>
            <person name="Villas-Boas S.G."/>
        </authorList>
    </citation>
    <scope>NUCLEOTIDE SEQUENCE [LARGE SCALE GENOMIC DNA]</scope>
    <source>
        <strain evidence="2 3">ICMP 19927</strain>
    </source>
</reference>
<sequence length="268" mass="30512">MYDQDPKAAFFRATSLDAVRGLQLTRAPWLDRLGFQASHHVTTMLLPFTRGAFSHADTYTTVTNALYLGNSPSYSDDLRLFVAFPNLKEDIRNNSRLLACFWQKCMLPAIDAIHTPSRLYKETESMDYISYDKGDEMNDLDESLATFALHTPVQRHDSTQIINLDQAWESIGQAVASDPDLRELTNMFLIVSWEAPAVSSGPWQTSSFEQFLNLASIDQSCGKVVYEEMRYEKPVLKDMRTVSKKRSATLSQLEERPDVKRTQSMDMS</sequence>
<evidence type="ECO:0000313" key="3">
    <source>
        <dbReference type="Proteomes" id="UP000193240"/>
    </source>
</evidence>
<dbReference type="EMBL" id="KZ107839">
    <property type="protein sequence ID" value="OSS53047.1"/>
    <property type="molecule type" value="Genomic_DNA"/>
</dbReference>
<evidence type="ECO:0000256" key="1">
    <source>
        <dbReference type="SAM" id="MobiDB-lite"/>
    </source>
</evidence>
<dbReference type="InParanoid" id="A0A1Y2MC35"/>
<feature type="compositionally biased region" description="Basic and acidic residues" evidence="1">
    <location>
        <begin position="253"/>
        <end position="268"/>
    </location>
</feature>
<dbReference type="AlphaFoldDB" id="A0A1Y2MC35"/>
<feature type="region of interest" description="Disordered" evidence="1">
    <location>
        <begin position="242"/>
        <end position="268"/>
    </location>
</feature>
<gene>
    <name evidence="2" type="ORF">B5807_02255</name>
</gene>
<dbReference type="Proteomes" id="UP000193240">
    <property type="component" value="Unassembled WGS sequence"/>
</dbReference>
<keyword evidence="3" id="KW-1185">Reference proteome</keyword>
<accession>A0A1Y2MC35</accession>
<organism evidence="2 3">
    <name type="scientific">Epicoccum nigrum</name>
    <name type="common">Soil fungus</name>
    <name type="synonym">Epicoccum purpurascens</name>
    <dbReference type="NCBI Taxonomy" id="105696"/>
    <lineage>
        <taxon>Eukaryota</taxon>
        <taxon>Fungi</taxon>
        <taxon>Dikarya</taxon>
        <taxon>Ascomycota</taxon>
        <taxon>Pezizomycotina</taxon>
        <taxon>Dothideomycetes</taxon>
        <taxon>Pleosporomycetidae</taxon>
        <taxon>Pleosporales</taxon>
        <taxon>Pleosporineae</taxon>
        <taxon>Didymellaceae</taxon>
        <taxon>Epicoccum</taxon>
    </lineage>
</organism>
<name>A0A1Y2MC35_EPING</name>
<protein>
    <submittedName>
        <fullName evidence="2">Uncharacterized protein</fullName>
    </submittedName>
</protein>
<evidence type="ECO:0000313" key="2">
    <source>
        <dbReference type="EMBL" id="OSS53047.1"/>
    </source>
</evidence>
<proteinExistence type="predicted"/>